<comment type="caution">
    <text evidence="2">The sequence shown here is derived from an EMBL/GenBank/DDBJ whole genome shotgun (WGS) entry which is preliminary data.</text>
</comment>
<sequence length="178" mass="19267">MMKTVSAGSMMAAFLFAAMATMLATSPAGATQPLTHCDFYLSCNKWSIPELNICPGGDVAYSRCTGRIMHHVKTDTAEVDIKSATVNSGGCAMSSSADGPTWDTIKCANKFSTVQDWIHKRNLQDDAPWFLNKYIKINISAVQYTGGWGNYIGGKDRDCVMIKTSSDFANPDGSECPI</sequence>
<keyword evidence="1" id="KW-0732">Signal</keyword>
<dbReference type="EMBL" id="BFEA01000776">
    <property type="protein sequence ID" value="GBG89978.1"/>
    <property type="molecule type" value="Genomic_DNA"/>
</dbReference>
<keyword evidence="3" id="KW-1185">Reference proteome</keyword>
<dbReference type="Proteomes" id="UP000265515">
    <property type="component" value="Unassembled WGS sequence"/>
</dbReference>
<feature type="chain" id="PRO_5017430594" evidence="1">
    <location>
        <begin position="31"/>
        <end position="178"/>
    </location>
</feature>
<name>A0A388M5W7_CHABU</name>
<evidence type="ECO:0000313" key="3">
    <source>
        <dbReference type="Proteomes" id="UP000265515"/>
    </source>
</evidence>
<dbReference type="Gramene" id="GBG89978">
    <property type="protein sequence ID" value="GBG89978"/>
    <property type="gene ID" value="CBR_g50068"/>
</dbReference>
<evidence type="ECO:0000256" key="1">
    <source>
        <dbReference type="SAM" id="SignalP"/>
    </source>
</evidence>
<dbReference type="AlphaFoldDB" id="A0A388M5W7"/>
<accession>A0A388M5W7</accession>
<proteinExistence type="predicted"/>
<evidence type="ECO:0000313" key="2">
    <source>
        <dbReference type="EMBL" id="GBG89978.1"/>
    </source>
</evidence>
<gene>
    <name evidence="2" type="ORF">CBR_g50068</name>
</gene>
<organism evidence="2 3">
    <name type="scientific">Chara braunii</name>
    <name type="common">Braun's stonewort</name>
    <dbReference type="NCBI Taxonomy" id="69332"/>
    <lineage>
        <taxon>Eukaryota</taxon>
        <taxon>Viridiplantae</taxon>
        <taxon>Streptophyta</taxon>
        <taxon>Charophyceae</taxon>
        <taxon>Charales</taxon>
        <taxon>Characeae</taxon>
        <taxon>Chara</taxon>
    </lineage>
</organism>
<reference evidence="2 3" key="1">
    <citation type="journal article" date="2018" name="Cell">
        <title>The Chara Genome: Secondary Complexity and Implications for Plant Terrestrialization.</title>
        <authorList>
            <person name="Nishiyama T."/>
            <person name="Sakayama H."/>
            <person name="Vries J.D."/>
            <person name="Buschmann H."/>
            <person name="Saint-Marcoux D."/>
            <person name="Ullrich K.K."/>
            <person name="Haas F.B."/>
            <person name="Vanderstraeten L."/>
            <person name="Becker D."/>
            <person name="Lang D."/>
            <person name="Vosolsobe S."/>
            <person name="Rombauts S."/>
            <person name="Wilhelmsson P.K.I."/>
            <person name="Janitza P."/>
            <person name="Kern R."/>
            <person name="Heyl A."/>
            <person name="Rumpler F."/>
            <person name="Villalobos L.I.A.C."/>
            <person name="Clay J.M."/>
            <person name="Skokan R."/>
            <person name="Toyoda A."/>
            <person name="Suzuki Y."/>
            <person name="Kagoshima H."/>
            <person name="Schijlen E."/>
            <person name="Tajeshwar N."/>
            <person name="Catarino B."/>
            <person name="Hetherington A.J."/>
            <person name="Saltykova A."/>
            <person name="Bonnot C."/>
            <person name="Breuninger H."/>
            <person name="Symeonidi A."/>
            <person name="Radhakrishnan G.V."/>
            <person name="Van Nieuwerburgh F."/>
            <person name="Deforce D."/>
            <person name="Chang C."/>
            <person name="Karol K.G."/>
            <person name="Hedrich R."/>
            <person name="Ulvskov P."/>
            <person name="Glockner G."/>
            <person name="Delwiche C.F."/>
            <person name="Petrasek J."/>
            <person name="Van de Peer Y."/>
            <person name="Friml J."/>
            <person name="Beilby M."/>
            <person name="Dolan L."/>
            <person name="Kohara Y."/>
            <person name="Sugano S."/>
            <person name="Fujiyama A."/>
            <person name="Delaux P.-M."/>
            <person name="Quint M."/>
            <person name="TheiBen G."/>
            <person name="Hagemann M."/>
            <person name="Harholt J."/>
            <person name="Dunand C."/>
            <person name="Zachgo S."/>
            <person name="Langdale J."/>
            <person name="Maumus F."/>
            <person name="Straeten D.V.D."/>
            <person name="Gould S.B."/>
            <person name="Rensing S.A."/>
        </authorList>
    </citation>
    <scope>NUCLEOTIDE SEQUENCE [LARGE SCALE GENOMIC DNA]</scope>
    <source>
        <strain evidence="2 3">S276</strain>
    </source>
</reference>
<feature type="signal peptide" evidence="1">
    <location>
        <begin position="1"/>
        <end position="30"/>
    </location>
</feature>
<protein>
    <submittedName>
        <fullName evidence="2">Uncharacterized protein</fullName>
    </submittedName>
</protein>